<protein>
    <submittedName>
        <fullName evidence="1">Uncharacterized protein</fullName>
    </submittedName>
</protein>
<gene>
    <name evidence="1" type="ORF">CIT292_11203</name>
</gene>
<organism evidence="1 2">
    <name type="scientific">Citrobacter youngae ATCC 29220</name>
    <dbReference type="NCBI Taxonomy" id="500640"/>
    <lineage>
        <taxon>Bacteria</taxon>
        <taxon>Pseudomonadati</taxon>
        <taxon>Pseudomonadota</taxon>
        <taxon>Gammaproteobacteria</taxon>
        <taxon>Enterobacterales</taxon>
        <taxon>Enterobacteriaceae</taxon>
        <taxon>Citrobacter</taxon>
        <taxon>Citrobacter freundii complex</taxon>
    </lineage>
</organism>
<dbReference type="HOGENOM" id="CLU_3133902_0_0_6"/>
<proteinExistence type="predicted"/>
<name>D4BKX3_9ENTR</name>
<evidence type="ECO:0000313" key="1">
    <source>
        <dbReference type="EMBL" id="EFE05549.1"/>
    </source>
</evidence>
<dbReference type="Proteomes" id="UP000003880">
    <property type="component" value="Unassembled WGS sequence"/>
</dbReference>
<sequence>MVGIMCRFLKGCSEPKAEYTAASAPDKKPTLKTTLVVIKARGIGLIVKA</sequence>
<dbReference type="AlphaFoldDB" id="D4BKX3"/>
<dbReference type="EMBL" id="ABWL02000036">
    <property type="protein sequence ID" value="EFE05549.1"/>
    <property type="molecule type" value="Genomic_DNA"/>
</dbReference>
<reference evidence="1 2" key="1">
    <citation type="submission" date="2010-02" db="EMBL/GenBank/DDBJ databases">
        <authorList>
            <person name="Weinstock G."/>
            <person name="Sodergren E."/>
            <person name="Clifton S."/>
            <person name="Fulton L."/>
            <person name="Fulton B."/>
            <person name="Courtney L."/>
            <person name="Fronick C."/>
            <person name="Harrison M."/>
            <person name="Strong C."/>
            <person name="Farmer C."/>
            <person name="Delahaunty K."/>
            <person name="Markovic C."/>
            <person name="Hall O."/>
            <person name="Minx P."/>
            <person name="Tomlinson C."/>
            <person name="Mitreva M."/>
            <person name="Nelson J."/>
            <person name="Hou S."/>
            <person name="Wollam A."/>
            <person name="Pepin K.H."/>
            <person name="Johnson M."/>
            <person name="Bhonagiri V."/>
            <person name="Zhang X."/>
            <person name="Suruliraj S."/>
            <person name="Warren W."/>
            <person name="Chinwalla A."/>
            <person name="Mardis E.R."/>
            <person name="Wilson R.K."/>
        </authorList>
    </citation>
    <scope>NUCLEOTIDE SEQUENCE [LARGE SCALE GENOMIC DNA]</scope>
    <source>
        <strain evidence="1 2">ATCC 29220</strain>
    </source>
</reference>
<comment type="caution">
    <text evidence="1">The sequence shown here is derived from an EMBL/GenBank/DDBJ whole genome shotgun (WGS) entry which is preliminary data.</text>
</comment>
<evidence type="ECO:0000313" key="2">
    <source>
        <dbReference type="Proteomes" id="UP000003880"/>
    </source>
</evidence>
<accession>D4BKX3</accession>